<evidence type="ECO:0000256" key="1">
    <source>
        <dbReference type="SAM" id="MobiDB-lite"/>
    </source>
</evidence>
<feature type="compositionally biased region" description="Polar residues" evidence="1">
    <location>
        <begin position="26"/>
        <end position="36"/>
    </location>
</feature>
<name>A0A329MNF8_9BACL</name>
<dbReference type="PROSITE" id="PS51257">
    <property type="entry name" value="PROKAR_LIPOPROTEIN"/>
    <property type="match status" value="1"/>
</dbReference>
<evidence type="ECO:0000313" key="5">
    <source>
        <dbReference type="Proteomes" id="UP000250369"/>
    </source>
</evidence>
<comment type="caution">
    <text evidence="4">The sequence shown here is derived from an EMBL/GenBank/DDBJ whole genome shotgun (WGS) entry which is preliminary data.</text>
</comment>
<evidence type="ECO:0000259" key="3">
    <source>
        <dbReference type="Pfam" id="PF12010"/>
    </source>
</evidence>
<dbReference type="InterPro" id="IPR022627">
    <property type="entry name" value="DUF3502"/>
</dbReference>
<dbReference type="EMBL" id="QMFB01000005">
    <property type="protein sequence ID" value="RAV21152.1"/>
    <property type="molecule type" value="Genomic_DNA"/>
</dbReference>
<reference evidence="4 5" key="1">
    <citation type="journal article" date="2009" name="Int. J. Syst. Evol. Microbiol.">
        <title>Paenibacillus contaminans sp. nov., isolated from a contaminated laboratory plate.</title>
        <authorList>
            <person name="Chou J.H."/>
            <person name="Lee J.H."/>
            <person name="Lin M.C."/>
            <person name="Chang P.S."/>
            <person name="Arun A.B."/>
            <person name="Young C.C."/>
            <person name="Chen W.M."/>
        </authorList>
    </citation>
    <scope>NUCLEOTIDE SEQUENCE [LARGE SCALE GENOMIC DNA]</scope>
    <source>
        <strain evidence="4 5">CKOBP-6</strain>
    </source>
</reference>
<dbReference type="PANTHER" id="PTHR43649:SF17">
    <property type="entry name" value="ABC TRANSPORTER SOLUTE BINDING PROTEIN-SUGAR TRANSPORT"/>
    <property type="match status" value="1"/>
</dbReference>
<protein>
    <submittedName>
        <fullName evidence="4">ABC transporter substrate-binding protein</fullName>
    </submittedName>
</protein>
<feature type="chain" id="PRO_5039035761" evidence="2">
    <location>
        <begin position="22"/>
        <end position="508"/>
    </location>
</feature>
<organism evidence="4 5">
    <name type="scientific">Paenibacillus contaminans</name>
    <dbReference type="NCBI Taxonomy" id="450362"/>
    <lineage>
        <taxon>Bacteria</taxon>
        <taxon>Bacillati</taxon>
        <taxon>Bacillota</taxon>
        <taxon>Bacilli</taxon>
        <taxon>Bacillales</taxon>
        <taxon>Paenibacillaceae</taxon>
        <taxon>Paenibacillus</taxon>
    </lineage>
</organism>
<dbReference type="InterPro" id="IPR006059">
    <property type="entry name" value="SBP"/>
</dbReference>
<dbReference type="PANTHER" id="PTHR43649">
    <property type="entry name" value="ARABINOSE-BINDING PROTEIN-RELATED"/>
    <property type="match status" value="1"/>
</dbReference>
<feature type="domain" description="DUF3502" evidence="3">
    <location>
        <begin position="430"/>
        <end position="498"/>
    </location>
</feature>
<dbReference type="OrthoDB" id="7936627at2"/>
<keyword evidence="2" id="KW-0732">Signal</keyword>
<evidence type="ECO:0000313" key="4">
    <source>
        <dbReference type="EMBL" id="RAV21152.1"/>
    </source>
</evidence>
<feature type="signal peptide" evidence="2">
    <location>
        <begin position="1"/>
        <end position="21"/>
    </location>
</feature>
<dbReference type="AlphaFoldDB" id="A0A329MNF8"/>
<proteinExistence type="predicted"/>
<evidence type="ECO:0000256" key="2">
    <source>
        <dbReference type="SAM" id="SignalP"/>
    </source>
</evidence>
<dbReference type="SUPFAM" id="SSF53850">
    <property type="entry name" value="Periplasmic binding protein-like II"/>
    <property type="match status" value="1"/>
</dbReference>
<dbReference type="Gene3D" id="3.40.190.10">
    <property type="entry name" value="Periplasmic binding protein-like II"/>
    <property type="match status" value="2"/>
</dbReference>
<keyword evidence="5" id="KW-1185">Reference proteome</keyword>
<sequence length="508" mass="57057">MIKSKMYRTAFLFGLCSAITAGCSSNGTKENGQSNESPSSSPAPTQAQLKQVELSWYYPVPAMQGDQQKIEEEVNKYIKEKINATVKLMPVPIGDYKQKLNTVTAASEAVDIIWTGYLFPVEENARKGSLLPIDDLIEKHAPNLKKDVPKVMWDGLTIDGQKYAIPNQQTNTFQWGVSVQKRFADKYNLDVKSIKKMEDLEPFLEKIKQNEPDIIPYGNFGSQYYPVNTTLWGLPGVDGYFFVKKGDPNYELLRYPEEALMNFKLASKWYKAGYIYKDAATAKEADFYSKGKVAVRGMNTLNPGVEADIKAANGGFDVIAIPLSDAFTNGYSATTNQSISRTSKNPERAMMFLDLVNSDKYLYNLLCYGILDQHYEKVSDNVVKAKAESKYAPNVNWVFGSVFNSYLKEGQAANVWEETKKRNETAEQNPIGGFKFNSEPVNTEKANMSAVWAEYSKGMATGTMDFDATWPTVLERLKKAGEDKYAAEVKKQFEAYLKEKGINKVPQK</sequence>
<dbReference type="InterPro" id="IPR050490">
    <property type="entry name" value="Bact_solute-bd_prot1"/>
</dbReference>
<feature type="region of interest" description="Disordered" evidence="1">
    <location>
        <begin position="26"/>
        <end position="45"/>
    </location>
</feature>
<dbReference type="RefSeq" id="WP_113030854.1">
    <property type="nucleotide sequence ID" value="NZ_QMFB01000005.1"/>
</dbReference>
<dbReference type="Proteomes" id="UP000250369">
    <property type="component" value="Unassembled WGS sequence"/>
</dbReference>
<accession>A0A329MNF8</accession>
<dbReference type="Pfam" id="PF12010">
    <property type="entry name" value="DUF3502"/>
    <property type="match status" value="1"/>
</dbReference>
<dbReference type="Pfam" id="PF01547">
    <property type="entry name" value="SBP_bac_1"/>
    <property type="match status" value="1"/>
</dbReference>
<gene>
    <name evidence="4" type="ORF">DQG23_10825</name>
</gene>